<reference evidence="3 4" key="1">
    <citation type="submission" date="2015-07" db="EMBL/GenBank/DDBJ databases">
        <title>Comparative genomics of the Sigatoka disease complex on banana suggests a link between parallel evolutionary changes in Pseudocercospora fijiensis and Pseudocercospora eumusae and increased virulence on the banana host.</title>
        <authorList>
            <person name="Chang T.-C."/>
            <person name="Salvucci A."/>
            <person name="Crous P.W."/>
            <person name="Stergiopoulos I."/>
        </authorList>
    </citation>
    <scope>NUCLEOTIDE SEQUENCE [LARGE SCALE GENOMIC DNA]</scope>
    <source>
        <strain evidence="3 4">CBS 116634</strain>
    </source>
</reference>
<gene>
    <name evidence="3" type="ORF">AC579_4322</name>
</gene>
<comment type="caution">
    <text evidence="3">The sequence shown here is derived from an EMBL/GenBank/DDBJ whole genome shotgun (WGS) entry which is preliminary data.</text>
</comment>
<dbReference type="Proteomes" id="UP000073492">
    <property type="component" value="Unassembled WGS sequence"/>
</dbReference>
<accession>A0A139IQI2</accession>
<organism evidence="3 4">
    <name type="scientific">Pseudocercospora musae</name>
    <dbReference type="NCBI Taxonomy" id="113226"/>
    <lineage>
        <taxon>Eukaryota</taxon>
        <taxon>Fungi</taxon>
        <taxon>Dikarya</taxon>
        <taxon>Ascomycota</taxon>
        <taxon>Pezizomycotina</taxon>
        <taxon>Dothideomycetes</taxon>
        <taxon>Dothideomycetidae</taxon>
        <taxon>Mycosphaerellales</taxon>
        <taxon>Mycosphaerellaceae</taxon>
        <taxon>Pseudocercospora</taxon>
    </lineage>
</organism>
<evidence type="ECO:0000256" key="2">
    <source>
        <dbReference type="SAM" id="Phobius"/>
    </source>
</evidence>
<evidence type="ECO:0000256" key="1">
    <source>
        <dbReference type="SAM" id="MobiDB-lite"/>
    </source>
</evidence>
<evidence type="ECO:0000313" key="3">
    <source>
        <dbReference type="EMBL" id="KXT17058.1"/>
    </source>
</evidence>
<dbReference type="OrthoDB" id="10416009at2759"/>
<keyword evidence="2" id="KW-1133">Transmembrane helix</keyword>
<keyword evidence="2" id="KW-0472">Membrane</keyword>
<evidence type="ECO:0000313" key="4">
    <source>
        <dbReference type="Proteomes" id="UP000073492"/>
    </source>
</evidence>
<feature type="compositionally biased region" description="Basic residues" evidence="1">
    <location>
        <begin position="44"/>
        <end position="54"/>
    </location>
</feature>
<feature type="region of interest" description="Disordered" evidence="1">
    <location>
        <begin position="34"/>
        <end position="75"/>
    </location>
</feature>
<dbReference type="AlphaFoldDB" id="A0A139IQI2"/>
<name>A0A139IQI2_9PEZI</name>
<keyword evidence="4" id="KW-1185">Reference proteome</keyword>
<proteinExistence type="predicted"/>
<feature type="transmembrane region" description="Helical" evidence="2">
    <location>
        <begin position="109"/>
        <end position="130"/>
    </location>
</feature>
<sequence length="166" mass="18991">MFGLRYREAKIYLERGREVKGEFQIQVAQAQAEARARNACPTSRARKPRKHHKQLPFLTSDSDRNDTISSTHQYQRSTAIMQPTSDSAGEIGSKQSREKYSHEFAKHTAIAAVIVVMFVVLTSALGYAVMRWCRHRAAMKAARSEQEVYEFAQRLDAVFPERRTQA</sequence>
<protein>
    <submittedName>
        <fullName evidence="3">Uncharacterized protein</fullName>
    </submittedName>
</protein>
<dbReference type="EMBL" id="LFZO01000026">
    <property type="protein sequence ID" value="KXT17058.1"/>
    <property type="molecule type" value="Genomic_DNA"/>
</dbReference>
<keyword evidence="2" id="KW-0812">Transmembrane</keyword>